<reference evidence="1" key="1">
    <citation type="submission" date="2018-06" db="EMBL/GenBank/DDBJ databases">
        <authorList>
            <person name="Zhirakovskaya E."/>
        </authorList>
    </citation>
    <scope>NUCLEOTIDE SEQUENCE</scope>
</reference>
<dbReference type="EMBL" id="UOET01000399">
    <property type="protein sequence ID" value="VAW29669.1"/>
    <property type="molecule type" value="Genomic_DNA"/>
</dbReference>
<evidence type="ECO:0000313" key="1">
    <source>
        <dbReference type="EMBL" id="VAW29669.1"/>
    </source>
</evidence>
<sequence>MKAAIITTYPPRECGIATFTENLIRALPKKTEGKKEDTDVLVVAITDKEGAYAY</sequence>
<proteinExistence type="predicted"/>
<dbReference type="GO" id="GO:0016740">
    <property type="term" value="F:transferase activity"/>
    <property type="evidence" value="ECO:0007669"/>
    <property type="project" value="UniProtKB-KW"/>
</dbReference>
<protein>
    <submittedName>
        <fullName evidence="1">Glycosyltransferase</fullName>
    </submittedName>
</protein>
<feature type="non-terminal residue" evidence="1">
    <location>
        <position position="54"/>
    </location>
</feature>
<keyword evidence="1" id="KW-0808">Transferase</keyword>
<name>A0A3B0UYJ5_9ZZZZ</name>
<accession>A0A3B0UYJ5</accession>
<gene>
    <name evidence="1" type="ORF">MNBD_BACTEROID07-1520</name>
</gene>
<dbReference type="AlphaFoldDB" id="A0A3B0UYJ5"/>
<organism evidence="1">
    <name type="scientific">hydrothermal vent metagenome</name>
    <dbReference type="NCBI Taxonomy" id="652676"/>
    <lineage>
        <taxon>unclassified sequences</taxon>
        <taxon>metagenomes</taxon>
        <taxon>ecological metagenomes</taxon>
    </lineage>
</organism>